<dbReference type="Pfam" id="PF17115">
    <property type="entry name" value="Toast_rack_N"/>
    <property type="match status" value="1"/>
</dbReference>
<comment type="caution">
    <text evidence="2">The sequence shown here is derived from an EMBL/GenBank/DDBJ whole genome shotgun (WGS) entry which is preliminary data.</text>
</comment>
<keyword evidence="3" id="KW-1185">Reference proteome</keyword>
<evidence type="ECO:0000313" key="2">
    <source>
        <dbReference type="EMBL" id="RHW41713.1"/>
    </source>
</evidence>
<accession>A0A417YWB8</accession>
<dbReference type="AlphaFoldDB" id="A0A417YWB8"/>
<name>A0A417YWB8_9BACI</name>
<dbReference type="RefSeq" id="WP_118920295.1">
    <property type="nucleotide sequence ID" value="NZ_QWEG01000004.1"/>
</dbReference>
<dbReference type="InterPro" id="IPR031346">
    <property type="entry name" value="DUF2154_N"/>
</dbReference>
<protein>
    <recommendedName>
        <fullName evidence="1">DUF2154 domain-containing protein</fullName>
    </recommendedName>
</protein>
<dbReference type="OrthoDB" id="2964960at2"/>
<evidence type="ECO:0000259" key="1">
    <source>
        <dbReference type="Pfam" id="PF17115"/>
    </source>
</evidence>
<reference evidence="2 3" key="1">
    <citation type="journal article" date="2017" name="Int. J. Syst. Evol. Microbiol.">
        <title>Bacillus notoginsengisoli sp. nov., a novel bacterium isolated from the rhizosphere of Panax notoginseng.</title>
        <authorList>
            <person name="Zhang M.Y."/>
            <person name="Cheng J."/>
            <person name="Cai Y."/>
            <person name="Zhang T.Y."/>
            <person name="Wu Y.Y."/>
            <person name="Manikprabhu D."/>
            <person name="Li W.J."/>
            <person name="Zhang Y.X."/>
        </authorList>
    </citation>
    <scope>NUCLEOTIDE SEQUENCE [LARGE SCALE GENOMIC DNA]</scope>
    <source>
        <strain evidence="2 3">JCM 30743</strain>
    </source>
</reference>
<gene>
    <name evidence="2" type="ORF">D1B31_08360</name>
</gene>
<proteinExistence type="predicted"/>
<feature type="domain" description="DUF2154" evidence="1">
    <location>
        <begin position="40"/>
        <end position="130"/>
    </location>
</feature>
<organism evidence="2 3">
    <name type="scientific">Neobacillus notoginsengisoli</name>
    <dbReference type="NCBI Taxonomy" id="1578198"/>
    <lineage>
        <taxon>Bacteria</taxon>
        <taxon>Bacillati</taxon>
        <taxon>Bacillota</taxon>
        <taxon>Bacilli</taxon>
        <taxon>Bacillales</taxon>
        <taxon>Bacillaceae</taxon>
        <taxon>Neobacillus</taxon>
    </lineage>
</organism>
<evidence type="ECO:0000313" key="3">
    <source>
        <dbReference type="Proteomes" id="UP000284416"/>
    </source>
</evidence>
<dbReference type="EMBL" id="QWEG01000004">
    <property type="protein sequence ID" value="RHW41713.1"/>
    <property type="molecule type" value="Genomic_DNA"/>
</dbReference>
<sequence length="239" mass="25810">MKKLVGALVIAAVLIFAARFAVGAIMGGNNESDIHVDKDKAKNLEVALDIGVSKLTVTGGADDWLEGTIHHEGARYKPVVSYKRLGKEGRIKVTQEKKRLWNFHFGKEDNDWKIALTDDVPIDLKVDAGVSDATLDLRGMKLSSLDVDAGVGDVEINLAGEWDEGFQADVQMGVGKTTVILPKDIGVKVIADKGIGKVSYDGFIKKNGNVYVNEAFESAKKTIIVNADLGIGDVKFKVK</sequence>
<dbReference type="Proteomes" id="UP000284416">
    <property type="component" value="Unassembled WGS sequence"/>
</dbReference>